<dbReference type="Pfam" id="PF02624">
    <property type="entry name" value="YcaO"/>
    <property type="match status" value="1"/>
</dbReference>
<comment type="caution">
    <text evidence="2">The sequence shown here is derived from an EMBL/GenBank/DDBJ whole genome shotgun (WGS) entry which is preliminary data.</text>
</comment>
<evidence type="ECO:0000259" key="1">
    <source>
        <dbReference type="PROSITE" id="PS51664"/>
    </source>
</evidence>
<organism evidence="2 3">
    <name type="scientific">Pseudoalteromonas luteoviolacea</name>
    <dbReference type="NCBI Taxonomy" id="43657"/>
    <lineage>
        <taxon>Bacteria</taxon>
        <taxon>Pseudomonadati</taxon>
        <taxon>Pseudomonadota</taxon>
        <taxon>Gammaproteobacteria</taxon>
        <taxon>Alteromonadales</taxon>
        <taxon>Pseudoalteromonadaceae</taxon>
        <taxon>Pseudoalteromonas</taxon>
    </lineage>
</organism>
<dbReference type="OrthoDB" id="2379922at2"/>
<dbReference type="PANTHER" id="PTHR37809">
    <property type="entry name" value="RIBOSOMAL PROTEIN S12 METHYLTHIOTRANSFERASE ACCESSORY FACTOR YCAO"/>
    <property type="match status" value="1"/>
</dbReference>
<accession>A0A0C1MJR9</accession>
<dbReference type="Gene3D" id="3.30.1330.230">
    <property type="match status" value="1"/>
</dbReference>
<dbReference type="Gene3D" id="3.30.160.660">
    <property type="match status" value="1"/>
</dbReference>
<dbReference type="AlphaFoldDB" id="A0A0C1MJR9"/>
<dbReference type="InterPro" id="IPR003776">
    <property type="entry name" value="YcaO-like_dom"/>
</dbReference>
<dbReference type="Gene3D" id="3.30.40.250">
    <property type="match status" value="1"/>
</dbReference>
<dbReference type="PANTHER" id="PTHR37809:SF1">
    <property type="entry name" value="RIBOSOMAL PROTEIN S12 METHYLTHIOTRANSFERASE ACCESSORY FACTOR YCAO"/>
    <property type="match status" value="1"/>
</dbReference>
<sequence>MFLDYKIAITYKNNICSYIQSDYLLILTETSTKLFKSAWFLHLASMLDKAVPPSTYASTLDDASKIQLFQMLDELCFEGVICNASSPIKRTIVDTQKDELGDNVLYLSDIFQLATTEITSPKQLVSYIEGKRILGPLISNDTEKEQLVHRILASDPIRTWFENKFAIKTKRPAISQALSEACLNTLYSVTSSQYFFHDTPYQLYRDAPELWPRPLHIVDNGDCKTQDGGLRQQPASTTLSRLTKYLGSPLSVVNSIREISRDNGLNYKTYRASFNKTIRKDEEPTVSSYEIAALGKGKTEEQAKMSAIGECFERYAAFYQGNEQSFIAPYSAIADKAFRPEELNSLSHQQKQNYKTINYPSKSSDSRYNNFTAQEHCHWYPGISLTSNTVKYFPLNYVFADAPHGFNYSSWTSNGCAAGQTIEEAALQGIFEVVERDAIAIWWYNKLVLPNVDLNTVDEGVIAALNSDLGLDWQCQLLDATHDIDIPVYIAIARNAKTHECIFGFGCHLSPNIAIERAISEMCQVLDVKDKHSAMFDFKSLENEAFLNGCHHQPKKLPKSSSLSNIKQCLEDCLNKLSACDLDTFIIDYNRPEIPLKCVKVIIPGTNHMWPQFANERLYSVPVKQGLLQEKSAEYELNQIPLYL</sequence>
<evidence type="ECO:0000313" key="2">
    <source>
        <dbReference type="EMBL" id="KID57264.1"/>
    </source>
</evidence>
<gene>
    <name evidence="2" type="ORF">JF50_08525</name>
</gene>
<dbReference type="NCBIfam" id="TIGR00702">
    <property type="entry name" value="YcaO-type kinase domain"/>
    <property type="match status" value="1"/>
</dbReference>
<dbReference type="EMBL" id="JWIC01000005">
    <property type="protein sequence ID" value="KID57264.1"/>
    <property type="molecule type" value="Genomic_DNA"/>
</dbReference>
<dbReference type="PROSITE" id="PS51664">
    <property type="entry name" value="YCAO"/>
    <property type="match status" value="1"/>
</dbReference>
<reference evidence="2 3" key="1">
    <citation type="submission" date="2014-12" db="EMBL/GenBank/DDBJ databases">
        <title>Draft Genome Sequence of Pseudoalteromonas luteoviolacea HI1.</title>
        <authorList>
            <person name="Asahina A.Y."/>
            <person name="Hadfield M.G."/>
        </authorList>
    </citation>
    <scope>NUCLEOTIDE SEQUENCE [LARGE SCALE GENOMIC DNA]</scope>
    <source>
        <strain evidence="2 3">HI1</strain>
    </source>
</reference>
<name>A0A0C1MJR9_9GAMM</name>
<proteinExistence type="predicted"/>
<dbReference type="RefSeq" id="WP_039609037.1">
    <property type="nucleotide sequence ID" value="NZ_JWIC01000005.1"/>
</dbReference>
<dbReference type="Proteomes" id="UP000031327">
    <property type="component" value="Unassembled WGS sequence"/>
</dbReference>
<protein>
    <recommendedName>
        <fullName evidence="1">YcaO domain-containing protein</fullName>
    </recommendedName>
</protein>
<feature type="domain" description="YcaO" evidence="1">
    <location>
        <begin position="295"/>
        <end position="644"/>
    </location>
</feature>
<evidence type="ECO:0000313" key="3">
    <source>
        <dbReference type="Proteomes" id="UP000031327"/>
    </source>
</evidence>